<gene>
    <name evidence="7" type="primary">TMTC2</name>
    <name evidence="7" type="ORF">SK128_018267</name>
</gene>
<feature type="transmembrane region" description="Helical" evidence="5">
    <location>
        <begin position="227"/>
        <end position="246"/>
    </location>
</feature>
<evidence type="ECO:0000313" key="7">
    <source>
        <dbReference type="EMBL" id="KAK7069637.1"/>
    </source>
</evidence>
<comment type="caution">
    <text evidence="7">The sequence shown here is derived from an EMBL/GenBank/DDBJ whole genome shotgun (WGS) entry which is preliminary data.</text>
</comment>
<name>A0AAN9A4U9_HALRR</name>
<dbReference type="GO" id="GO:0000030">
    <property type="term" value="F:mannosyltransferase activity"/>
    <property type="evidence" value="ECO:0007669"/>
    <property type="project" value="TreeGrafter"/>
</dbReference>
<proteinExistence type="predicted"/>
<dbReference type="Pfam" id="PF08409">
    <property type="entry name" value="TMTC_DUF1736"/>
    <property type="match status" value="1"/>
</dbReference>
<dbReference type="InterPro" id="IPR013618">
    <property type="entry name" value="TMTC_DUF1736"/>
</dbReference>
<dbReference type="PANTHER" id="PTHR44216">
    <property type="entry name" value="PROTEIN O-MANNOSYL-TRANSFERASE TMTC2"/>
    <property type="match status" value="1"/>
</dbReference>
<feature type="compositionally biased region" description="Polar residues" evidence="4">
    <location>
        <begin position="1"/>
        <end position="13"/>
    </location>
</feature>
<feature type="region of interest" description="Disordered" evidence="4">
    <location>
        <begin position="1"/>
        <end position="27"/>
    </location>
</feature>
<dbReference type="GO" id="GO:0035269">
    <property type="term" value="P:protein O-linked glycosylation via mannose"/>
    <property type="evidence" value="ECO:0007669"/>
    <property type="project" value="TreeGrafter"/>
</dbReference>
<keyword evidence="5" id="KW-0812">Transmembrane</keyword>
<keyword evidence="1" id="KW-0677">Repeat</keyword>
<evidence type="ECO:0000256" key="3">
    <source>
        <dbReference type="ARBA" id="ARBA00023136"/>
    </source>
</evidence>
<feature type="transmembrane region" description="Helical" evidence="5">
    <location>
        <begin position="198"/>
        <end position="215"/>
    </location>
</feature>
<feature type="transmembrane region" description="Helical" evidence="5">
    <location>
        <begin position="104"/>
        <end position="121"/>
    </location>
</feature>
<keyword evidence="8" id="KW-1185">Reference proteome</keyword>
<feature type="domain" description="DUF1736" evidence="6">
    <location>
        <begin position="252"/>
        <end position="322"/>
    </location>
</feature>
<dbReference type="InterPro" id="IPR052384">
    <property type="entry name" value="TMTC_O-mannosyltransferase"/>
</dbReference>
<evidence type="ECO:0000256" key="1">
    <source>
        <dbReference type="ARBA" id="ARBA00022737"/>
    </source>
</evidence>
<organism evidence="7 8">
    <name type="scientific">Halocaridina rubra</name>
    <name type="common">Hawaiian red shrimp</name>
    <dbReference type="NCBI Taxonomy" id="373956"/>
    <lineage>
        <taxon>Eukaryota</taxon>
        <taxon>Metazoa</taxon>
        <taxon>Ecdysozoa</taxon>
        <taxon>Arthropoda</taxon>
        <taxon>Crustacea</taxon>
        <taxon>Multicrustacea</taxon>
        <taxon>Malacostraca</taxon>
        <taxon>Eumalacostraca</taxon>
        <taxon>Eucarida</taxon>
        <taxon>Decapoda</taxon>
        <taxon>Pleocyemata</taxon>
        <taxon>Caridea</taxon>
        <taxon>Atyoidea</taxon>
        <taxon>Atyidae</taxon>
        <taxon>Halocaridina</taxon>
    </lineage>
</organism>
<evidence type="ECO:0000256" key="5">
    <source>
        <dbReference type="SAM" id="Phobius"/>
    </source>
</evidence>
<keyword evidence="2" id="KW-0802">TPR repeat</keyword>
<keyword evidence="5" id="KW-1133">Transmembrane helix</keyword>
<feature type="compositionally biased region" description="Low complexity" evidence="4">
    <location>
        <begin position="14"/>
        <end position="23"/>
    </location>
</feature>
<evidence type="ECO:0000259" key="6">
    <source>
        <dbReference type="Pfam" id="PF08409"/>
    </source>
</evidence>
<evidence type="ECO:0000256" key="4">
    <source>
        <dbReference type="SAM" id="MobiDB-lite"/>
    </source>
</evidence>
<evidence type="ECO:0000313" key="8">
    <source>
        <dbReference type="Proteomes" id="UP001381693"/>
    </source>
</evidence>
<dbReference type="GO" id="GO:0005789">
    <property type="term" value="C:endoplasmic reticulum membrane"/>
    <property type="evidence" value="ECO:0007669"/>
    <property type="project" value="TreeGrafter"/>
</dbReference>
<reference evidence="7 8" key="1">
    <citation type="submission" date="2023-11" db="EMBL/GenBank/DDBJ databases">
        <title>Halocaridina rubra genome assembly.</title>
        <authorList>
            <person name="Smith C."/>
        </authorList>
    </citation>
    <scope>NUCLEOTIDE SEQUENCE [LARGE SCALE GENOMIC DNA]</scope>
    <source>
        <strain evidence="7">EP-1</strain>
        <tissue evidence="7">Whole</tissue>
    </source>
</reference>
<dbReference type="AlphaFoldDB" id="A0AAN9A4U9"/>
<accession>A0AAN9A4U9</accession>
<protein>
    <submittedName>
        <fullName evidence="7">Protein O-mannosyl-transferase tmtc2</fullName>
    </submittedName>
</protein>
<dbReference type="Proteomes" id="UP001381693">
    <property type="component" value="Unassembled WGS sequence"/>
</dbReference>
<keyword evidence="3 5" id="KW-0472">Membrane</keyword>
<feature type="transmembrane region" description="Helical" evidence="5">
    <location>
        <begin position="426"/>
        <end position="449"/>
    </location>
</feature>
<evidence type="ECO:0000256" key="2">
    <source>
        <dbReference type="ARBA" id="ARBA00022803"/>
    </source>
</evidence>
<feature type="transmembrane region" description="Helical" evidence="5">
    <location>
        <begin position="398"/>
        <end position="420"/>
    </location>
</feature>
<feature type="transmembrane region" description="Helical" evidence="5">
    <location>
        <begin position="74"/>
        <end position="92"/>
    </location>
</feature>
<dbReference type="EMBL" id="JAXCGZ010016000">
    <property type="protein sequence ID" value="KAK7069637.1"/>
    <property type="molecule type" value="Genomic_DNA"/>
</dbReference>
<sequence length="473" mass="51636">EHTTISSTGTTSYLPSSGDVGSSLPPPSPSPPVPFVVPSLNTTLSASSFHAINIILHSAVTASYVWLLKYAGVGPWTCLGAGSLFAVHPVHAEAVAGVVGRAELLAALAFCMALAAYLKYLRERAGSEKYWSGWQNNTCACWDENHSASFVKSLTDTVSLDSVPENTRWLKCLYIPSWAWLIVSVLATGVAVACKEQGVTALGVALLLHAAIVISNTPKYKSVFRALLHELWPGSLGIMVLLWSRISISSYSPTFTPADNPAAHSPSILTRTLSIGRAWAAHGRLIMWPSTLSFDWSMGAVPLVTTLWDSANLETLLLLVSLVSLAGRAFMGCAKERIDSCCRRSICNTYHSHSTYQDMLNNNFLRQGLTGSTYAKIDVTQNEYLEHHHLLPYHLQVVVAWVLLAVPFLPASNLVAYVGFMVAERILYLPSMGASLLVALGSQALWHYFRTKSYSSSKYIQYYFFSLGSCFEV</sequence>
<feature type="non-terminal residue" evidence="7">
    <location>
        <position position="1"/>
    </location>
</feature>
<feature type="transmembrane region" description="Helical" evidence="5">
    <location>
        <begin position="172"/>
        <end position="192"/>
    </location>
</feature>
<dbReference type="PANTHER" id="PTHR44216:SF3">
    <property type="entry name" value="PROTEIN O-MANNOSYL-TRANSFERASE TMTC2"/>
    <property type="match status" value="1"/>
</dbReference>